<accession>A0ACB9DJW0</accession>
<evidence type="ECO:0000313" key="2">
    <source>
        <dbReference type="Proteomes" id="UP001055879"/>
    </source>
</evidence>
<gene>
    <name evidence="1" type="ORF">L6452_09391</name>
</gene>
<protein>
    <submittedName>
        <fullName evidence="1">Uncharacterized protein</fullName>
    </submittedName>
</protein>
<reference evidence="1 2" key="2">
    <citation type="journal article" date="2022" name="Mol. Ecol. Resour.">
        <title>The genomes of chicory, endive, great burdock and yacon provide insights into Asteraceae paleo-polyploidization history and plant inulin production.</title>
        <authorList>
            <person name="Fan W."/>
            <person name="Wang S."/>
            <person name="Wang H."/>
            <person name="Wang A."/>
            <person name="Jiang F."/>
            <person name="Liu H."/>
            <person name="Zhao H."/>
            <person name="Xu D."/>
            <person name="Zhang Y."/>
        </authorList>
    </citation>
    <scope>NUCLEOTIDE SEQUENCE [LARGE SCALE GENOMIC DNA]</scope>
    <source>
        <strain evidence="2">cv. Niubang</strain>
    </source>
</reference>
<proteinExistence type="predicted"/>
<sequence>MGKGFTWDLNSVLDKLALPDNALRPHVMIKAYKAISEIDQGKSVHVNSVFEKCNRILFAENFMFIQPWMAKTEGALQHAFSFVNKEFDPDFKVTYSGF</sequence>
<keyword evidence="2" id="KW-1185">Reference proteome</keyword>
<evidence type="ECO:0000313" key="1">
    <source>
        <dbReference type="EMBL" id="KAI3746949.1"/>
    </source>
</evidence>
<reference evidence="2" key="1">
    <citation type="journal article" date="2022" name="Mol. Ecol. Resour.">
        <title>The genomes of chicory, endive, great burdock and yacon provide insights into Asteraceae palaeo-polyploidization history and plant inulin production.</title>
        <authorList>
            <person name="Fan W."/>
            <person name="Wang S."/>
            <person name="Wang H."/>
            <person name="Wang A."/>
            <person name="Jiang F."/>
            <person name="Liu H."/>
            <person name="Zhao H."/>
            <person name="Xu D."/>
            <person name="Zhang Y."/>
        </authorList>
    </citation>
    <scope>NUCLEOTIDE SEQUENCE [LARGE SCALE GENOMIC DNA]</scope>
    <source>
        <strain evidence="2">cv. Niubang</strain>
    </source>
</reference>
<dbReference type="Proteomes" id="UP001055879">
    <property type="component" value="Linkage Group LG03"/>
</dbReference>
<comment type="caution">
    <text evidence="1">The sequence shown here is derived from an EMBL/GenBank/DDBJ whole genome shotgun (WGS) entry which is preliminary data.</text>
</comment>
<name>A0ACB9DJW0_ARCLA</name>
<organism evidence="1 2">
    <name type="scientific">Arctium lappa</name>
    <name type="common">Greater burdock</name>
    <name type="synonym">Lappa major</name>
    <dbReference type="NCBI Taxonomy" id="4217"/>
    <lineage>
        <taxon>Eukaryota</taxon>
        <taxon>Viridiplantae</taxon>
        <taxon>Streptophyta</taxon>
        <taxon>Embryophyta</taxon>
        <taxon>Tracheophyta</taxon>
        <taxon>Spermatophyta</taxon>
        <taxon>Magnoliopsida</taxon>
        <taxon>eudicotyledons</taxon>
        <taxon>Gunneridae</taxon>
        <taxon>Pentapetalae</taxon>
        <taxon>asterids</taxon>
        <taxon>campanulids</taxon>
        <taxon>Asterales</taxon>
        <taxon>Asteraceae</taxon>
        <taxon>Carduoideae</taxon>
        <taxon>Cardueae</taxon>
        <taxon>Arctiinae</taxon>
        <taxon>Arctium</taxon>
    </lineage>
</organism>
<dbReference type="EMBL" id="CM042049">
    <property type="protein sequence ID" value="KAI3746949.1"/>
    <property type="molecule type" value="Genomic_DNA"/>
</dbReference>